<dbReference type="FunFam" id="3.40.50.1400:FF:000002">
    <property type="entry name" value="Ferrochelatase"/>
    <property type="match status" value="1"/>
</dbReference>
<evidence type="ECO:0000256" key="4">
    <source>
        <dbReference type="ARBA" id="ARBA00023004"/>
    </source>
</evidence>
<dbReference type="PANTHER" id="PTHR11108">
    <property type="entry name" value="FERROCHELATASE"/>
    <property type="match status" value="1"/>
</dbReference>
<dbReference type="GO" id="GO:0006783">
    <property type="term" value="P:heme biosynthetic process"/>
    <property type="evidence" value="ECO:0007669"/>
    <property type="project" value="UniProtKB-UniRule"/>
</dbReference>
<evidence type="ECO:0000256" key="10">
    <source>
        <dbReference type="RuleBase" id="RU000607"/>
    </source>
</evidence>
<dbReference type="GO" id="GO:0004325">
    <property type="term" value="F:ferrochelatase activity"/>
    <property type="evidence" value="ECO:0007669"/>
    <property type="project" value="UniProtKB-UniRule"/>
</dbReference>
<dbReference type="SUPFAM" id="SSF53800">
    <property type="entry name" value="Chelatase"/>
    <property type="match status" value="1"/>
</dbReference>
<comment type="catalytic activity">
    <reaction evidence="9 10">
        <text>heme b + 2 H(+) = protoporphyrin IX + Fe(2+)</text>
        <dbReference type="Rhea" id="RHEA:22584"/>
        <dbReference type="ChEBI" id="CHEBI:15378"/>
        <dbReference type="ChEBI" id="CHEBI:29033"/>
        <dbReference type="ChEBI" id="CHEBI:57306"/>
        <dbReference type="ChEBI" id="CHEBI:60344"/>
        <dbReference type="EC" id="4.98.1.1"/>
    </reaction>
</comment>
<dbReference type="UniPathway" id="UPA00252">
    <property type="reaction ID" value="UER00325"/>
</dbReference>
<feature type="binding site" evidence="9">
    <location>
        <position position="221"/>
    </location>
    <ligand>
        <name>Fe(2+)</name>
        <dbReference type="ChEBI" id="CHEBI:29033"/>
    </ligand>
</feature>
<evidence type="ECO:0000256" key="11">
    <source>
        <dbReference type="SAM" id="MobiDB-lite"/>
    </source>
</evidence>
<dbReference type="GO" id="GO:0005737">
    <property type="term" value="C:cytoplasm"/>
    <property type="evidence" value="ECO:0007669"/>
    <property type="project" value="UniProtKB-SubCell"/>
</dbReference>
<keyword evidence="5 9" id="KW-0350">Heme biosynthesis</keyword>
<dbReference type="EC" id="4.98.1.1" evidence="9 10"/>
<proteinExistence type="inferred from homology"/>
<feature type="binding site" evidence="9">
    <location>
        <position position="304"/>
    </location>
    <ligand>
        <name>Fe(2+)</name>
        <dbReference type="ChEBI" id="CHEBI:29033"/>
    </ligand>
</feature>
<dbReference type="Proteomes" id="UP000195807">
    <property type="component" value="Chromosome"/>
</dbReference>
<dbReference type="PROSITE" id="PS00534">
    <property type="entry name" value="FERROCHELATASE"/>
    <property type="match status" value="1"/>
</dbReference>
<evidence type="ECO:0000256" key="6">
    <source>
        <dbReference type="ARBA" id="ARBA00023239"/>
    </source>
</evidence>
<dbReference type="InterPro" id="IPR001015">
    <property type="entry name" value="Ferrochelatase"/>
</dbReference>
<evidence type="ECO:0000313" key="13">
    <source>
        <dbReference type="Proteomes" id="UP000195807"/>
    </source>
</evidence>
<organism evidence="12 13">
    <name type="scientific">Croceicoccus marinus</name>
    <dbReference type="NCBI Taxonomy" id="450378"/>
    <lineage>
        <taxon>Bacteria</taxon>
        <taxon>Pseudomonadati</taxon>
        <taxon>Pseudomonadota</taxon>
        <taxon>Alphaproteobacteria</taxon>
        <taxon>Sphingomonadales</taxon>
        <taxon>Erythrobacteraceae</taxon>
        <taxon>Croceicoccus</taxon>
    </lineage>
</organism>
<protein>
    <recommendedName>
        <fullName evidence="9 10">Ferrochelatase</fullName>
        <ecNumber evidence="9 10">4.98.1.1</ecNumber>
    </recommendedName>
    <alternativeName>
        <fullName evidence="9">Heme synthase</fullName>
    </alternativeName>
    <alternativeName>
        <fullName evidence="9">Protoheme ferro-lyase</fullName>
    </alternativeName>
</protein>
<accession>A0A1Z1FDN2</accession>
<dbReference type="InterPro" id="IPR019772">
    <property type="entry name" value="Ferrochelatase_AS"/>
</dbReference>
<dbReference type="HAMAP" id="MF_00323">
    <property type="entry name" value="Ferrochelatase"/>
    <property type="match status" value="1"/>
</dbReference>
<comment type="similarity">
    <text evidence="1 9 10">Belongs to the ferrochelatase family.</text>
</comment>
<evidence type="ECO:0000256" key="9">
    <source>
        <dbReference type="HAMAP-Rule" id="MF_00323"/>
    </source>
</evidence>
<keyword evidence="6 9" id="KW-0456">Lyase</keyword>
<dbReference type="STRING" id="450378.GCA_001661675_02530"/>
<keyword evidence="2 9" id="KW-0963">Cytoplasm</keyword>
<dbReference type="EMBL" id="CP019602">
    <property type="protein sequence ID" value="ARU16855.1"/>
    <property type="molecule type" value="Genomic_DNA"/>
</dbReference>
<keyword evidence="3 9" id="KW-0479">Metal-binding</keyword>
<dbReference type="CDD" id="cd00419">
    <property type="entry name" value="Ferrochelatase_C"/>
    <property type="match status" value="1"/>
</dbReference>
<evidence type="ECO:0000256" key="5">
    <source>
        <dbReference type="ARBA" id="ARBA00023133"/>
    </source>
</evidence>
<reference evidence="12 13" key="1">
    <citation type="submission" date="2017-01" db="EMBL/GenBank/DDBJ databases">
        <title>Complete genome sequence of esterase-producing bacterium Croceicoccus marinus E4A9.</title>
        <authorList>
            <person name="Wu Y.-H."/>
            <person name="Cheng H."/>
            <person name="Xu L."/>
            <person name="Huo Y.-Y."/>
            <person name="Wang C.-S."/>
            <person name="Xu X.-W."/>
        </authorList>
    </citation>
    <scope>NUCLEOTIDE SEQUENCE [LARGE SCALE GENOMIC DNA]</scope>
    <source>
        <strain evidence="12 13">E4A9</strain>
    </source>
</reference>
<comment type="catalytic activity">
    <reaction evidence="8">
        <text>Fe-coproporphyrin III + 2 H(+) = coproporphyrin III + Fe(2+)</text>
        <dbReference type="Rhea" id="RHEA:49572"/>
        <dbReference type="ChEBI" id="CHEBI:15378"/>
        <dbReference type="ChEBI" id="CHEBI:29033"/>
        <dbReference type="ChEBI" id="CHEBI:68438"/>
        <dbReference type="ChEBI" id="CHEBI:131725"/>
        <dbReference type="EC" id="4.99.1.9"/>
    </reaction>
    <physiologicalReaction direction="right-to-left" evidence="8">
        <dbReference type="Rhea" id="RHEA:49574"/>
    </physiologicalReaction>
</comment>
<comment type="pathway">
    <text evidence="9 10">Porphyrin-containing compound metabolism; protoheme biosynthesis; protoheme from protoporphyrin-IX: step 1/1.</text>
</comment>
<evidence type="ECO:0000313" key="12">
    <source>
        <dbReference type="EMBL" id="ARU16855.1"/>
    </source>
</evidence>
<dbReference type="Gene3D" id="3.40.50.1400">
    <property type="match status" value="2"/>
</dbReference>
<comment type="subcellular location">
    <subcellularLocation>
        <location evidence="9 10">Cytoplasm</location>
    </subcellularLocation>
</comment>
<dbReference type="InterPro" id="IPR033644">
    <property type="entry name" value="Ferrochelatase_C"/>
</dbReference>
<evidence type="ECO:0000256" key="1">
    <source>
        <dbReference type="ARBA" id="ARBA00007718"/>
    </source>
</evidence>
<sequence length="353" mass="38396">MSDTETTHQAATPQAVMPRPADHPTAPTGRVAVLLVNLGTPDAAEKGAVKRYLAEFLSDRRVVEIPPIAWQPILRGIILNTRPKKSAHAYSQVWTEDGSPLAAITRRQAEALQARLGDRVKVDWAMRYGRPAIADKVQALKDAGFDRILFAPLYPQYSGATTATAVDSLGAALGRMRWQPAIRTLPPYHDDPAYIAALQADIARQIAALAWEPEVLLLSFHGMPERTLHLGDPYHCHCRKTARLLAGAMAQTHPDLRIDVTFQSRFGRAKWLEPATDVVLQAEGKAGTKRLVVAAPGFSADCLETLEELAMQGRDQFTGAGGEQFAALACLNDGAPGMDMLESLVVRELGGWV</sequence>
<evidence type="ECO:0000256" key="8">
    <source>
        <dbReference type="ARBA" id="ARBA00024536"/>
    </source>
</evidence>
<keyword evidence="4 9" id="KW-0408">Iron</keyword>
<dbReference type="RefSeq" id="WP_066847000.1">
    <property type="nucleotide sequence ID" value="NZ_CP019602.1"/>
</dbReference>
<evidence type="ECO:0000256" key="2">
    <source>
        <dbReference type="ARBA" id="ARBA00022490"/>
    </source>
</evidence>
<feature type="compositionally biased region" description="Polar residues" evidence="11">
    <location>
        <begin position="1"/>
        <end position="12"/>
    </location>
</feature>
<evidence type="ECO:0000256" key="7">
    <source>
        <dbReference type="ARBA" id="ARBA00023244"/>
    </source>
</evidence>
<dbReference type="GO" id="GO:0046872">
    <property type="term" value="F:metal ion binding"/>
    <property type="evidence" value="ECO:0007669"/>
    <property type="project" value="UniProtKB-KW"/>
</dbReference>
<keyword evidence="13" id="KW-1185">Reference proteome</keyword>
<gene>
    <name evidence="9" type="primary">hemH</name>
    <name evidence="12" type="ORF">A9D14_12605</name>
</gene>
<dbReference type="InterPro" id="IPR033659">
    <property type="entry name" value="Ferrochelatase_N"/>
</dbReference>
<dbReference type="PANTHER" id="PTHR11108:SF1">
    <property type="entry name" value="FERROCHELATASE, MITOCHONDRIAL"/>
    <property type="match status" value="1"/>
</dbReference>
<dbReference type="NCBIfam" id="TIGR00109">
    <property type="entry name" value="hemH"/>
    <property type="match status" value="1"/>
</dbReference>
<dbReference type="KEGG" id="cman:A9D14_12605"/>
<name>A0A1Z1FDN2_9SPHN</name>
<feature type="region of interest" description="Disordered" evidence="11">
    <location>
        <begin position="1"/>
        <end position="26"/>
    </location>
</feature>
<comment type="function">
    <text evidence="9 10">Catalyzes the ferrous insertion into protoporphyrin IX.</text>
</comment>
<dbReference type="CDD" id="cd03411">
    <property type="entry name" value="Ferrochelatase_N"/>
    <property type="match status" value="1"/>
</dbReference>
<keyword evidence="7 9" id="KW-0627">Porphyrin biosynthesis</keyword>
<dbReference type="Pfam" id="PF00762">
    <property type="entry name" value="Ferrochelatase"/>
    <property type="match status" value="1"/>
</dbReference>
<dbReference type="AlphaFoldDB" id="A0A1Z1FDN2"/>
<evidence type="ECO:0000256" key="3">
    <source>
        <dbReference type="ARBA" id="ARBA00022723"/>
    </source>
</evidence>